<dbReference type="EMBL" id="JAVREN010000031">
    <property type="protein sequence ID" value="MDT0309115.1"/>
    <property type="molecule type" value="Genomic_DNA"/>
</dbReference>
<evidence type="ECO:0000313" key="2">
    <source>
        <dbReference type="EMBL" id="MDT0309115.1"/>
    </source>
</evidence>
<evidence type="ECO:0000313" key="3">
    <source>
        <dbReference type="Proteomes" id="UP001183388"/>
    </source>
</evidence>
<name>A0ABU2LC19_9ACTN</name>
<keyword evidence="3" id="KW-1185">Reference proteome</keyword>
<protein>
    <submittedName>
        <fullName evidence="2">Uncharacterized protein</fullName>
    </submittedName>
</protein>
<sequence>MLGALGGAALLAAGTGACQVIEGARAGHAVSGAVDELTKWEAVTATATVDATPEQVYDYLRRADERQGREGPRATPGEARLLSDLELTVSVGDPEGDTRLRDLEEGAALDGAMTLNFGGRDVAGVKQLAGDTYVRVGGQAVVEDVYGGGEAAVARAERFERDAARLPESLGSAAAALRGDWVRVDPFAYEGYAEALAEEAGVPPATAAALAAALTDGGALLTPEALWAWTDGLESTLRSGATLDRRGEERGAERVDVTLPAGEAQRAAGPLLALLDEQSERFGLPPLAGEPADPAGPVTLELTIRNGVLTDVGFDLAQFAPGGAEGEAGSLPLNLRLNGGSALNLDPPEEPAEALSPEDLTVALLYLAEQNERRAEDEDRADVPGPMQP</sequence>
<feature type="region of interest" description="Disordered" evidence="1">
    <location>
        <begin position="370"/>
        <end position="389"/>
    </location>
</feature>
<accession>A0ABU2LC19</accession>
<dbReference type="RefSeq" id="WP_311632071.1">
    <property type="nucleotide sequence ID" value="NZ_JAVREN010000031.1"/>
</dbReference>
<proteinExistence type="predicted"/>
<evidence type="ECO:0000256" key="1">
    <source>
        <dbReference type="SAM" id="MobiDB-lite"/>
    </source>
</evidence>
<reference evidence="3" key="1">
    <citation type="submission" date="2023-07" db="EMBL/GenBank/DDBJ databases">
        <title>30 novel species of actinomycetes from the DSMZ collection.</title>
        <authorList>
            <person name="Nouioui I."/>
        </authorList>
    </citation>
    <scope>NUCLEOTIDE SEQUENCE [LARGE SCALE GENOMIC DNA]</scope>
    <source>
        <strain evidence="3">DSM 44917</strain>
    </source>
</reference>
<gene>
    <name evidence="2" type="ORF">RM780_19425</name>
</gene>
<comment type="caution">
    <text evidence="2">The sequence shown here is derived from an EMBL/GenBank/DDBJ whole genome shotgun (WGS) entry which is preliminary data.</text>
</comment>
<dbReference type="Proteomes" id="UP001183388">
    <property type="component" value="Unassembled WGS sequence"/>
</dbReference>
<organism evidence="2 3">
    <name type="scientific">Streptomyces boetiae</name>
    <dbReference type="NCBI Taxonomy" id="3075541"/>
    <lineage>
        <taxon>Bacteria</taxon>
        <taxon>Bacillati</taxon>
        <taxon>Actinomycetota</taxon>
        <taxon>Actinomycetes</taxon>
        <taxon>Kitasatosporales</taxon>
        <taxon>Streptomycetaceae</taxon>
        <taxon>Streptomyces</taxon>
    </lineage>
</organism>